<evidence type="ECO:0000313" key="2">
    <source>
        <dbReference type="Proteomes" id="UP000265663"/>
    </source>
</evidence>
<reference evidence="1 2" key="1">
    <citation type="journal article" date="2014" name="PLoS ONE">
        <title>De novo Genome Assembly of the Fungal Plant Pathogen Pyrenophora semeniperda.</title>
        <authorList>
            <person name="Soliai M.M."/>
            <person name="Meyer S.E."/>
            <person name="Udall J.A."/>
            <person name="Elzinga D.E."/>
            <person name="Hermansen R.A."/>
            <person name="Bodily P.M."/>
            <person name="Hart A.A."/>
            <person name="Coleman C.E."/>
        </authorList>
    </citation>
    <scope>NUCLEOTIDE SEQUENCE [LARGE SCALE GENOMIC DNA]</scope>
    <source>
        <strain evidence="1 2">CCB06</strain>
        <tissue evidence="1">Mycelium</tissue>
    </source>
</reference>
<keyword evidence="2" id="KW-1185">Reference proteome</keyword>
<evidence type="ECO:0000313" key="1">
    <source>
        <dbReference type="EMBL" id="RMZ69683.1"/>
    </source>
</evidence>
<dbReference type="Proteomes" id="UP000265663">
    <property type="component" value="Unassembled WGS sequence"/>
</dbReference>
<organism evidence="1 2">
    <name type="scientific">Pyrenophora seminiperda CCB06</name>
    <dbReference type="NCBI Taxonomy" id="1302712"/>
    <lineage>
        <taxon>Eukaryota</taxon>
        <taxon>Fungi</taxon>
        <taxon>Dikarya</taxon>
        <taxon>Ascomycota</taxon>
        <taxon>Pezizomycotina</taxon>
        <taxon>Dothideomycetes</taxon>
        <taxon>Pleosporomycetidae</taxon>
        <taxon>Pleosporales</taxon>
        <taxon>Pleosporineae</taxon>
        <taxon>Pleosporaceae</taxon>
        <taxon>Pyrenophora</taxon>
    </lineage>
</organism>
<name>A0A3M7M5B9_9PLEO</name>
<protein>
    <submittedName>
        <fullName evidence="1">Uncharacterized protein</fullName>
    </submittedName>
</protein>
<dbReference type="EMBL" id="KE747820">
    <property type="protein sequence ID" value="RMZ69683.1"/>
    <property type="molecule type" value="Genomic_DNA"/>
</dbReference>
<gene>
    <name evidence="1" type="ORF">GMOD_00010364</name>
</gene>
<sequence>MSGRRLLWGAKLYLLLFKLFQPVFS</sequence>
<proteinExistence type="predicted"/>
<accession>A0A3M7M5B9</accession>
<dbReference type="AlphaFoldDB" id="A0A3M7M5B9"/>